<evidence type="ECO:0000259" key="6">
    <source>
        <dbReference type="PROSITE" id="PS50926"/>
    </source>
</evidence>
<sequence>MTEDQPDTAHELTLRLTGVAHGGHMVSRSPEGRVVFVRHGAPGELVRVRLTDQGEDAKFWRGDVVEVLEPSADRRERHPWAAADAVSAAQEGRLPVGGAEFGHLTLEAQRELKRSVIAEQLDHLAGIDWRGQVAALEGESADGTGWRTRLHLNVTEDGTAGMYPHRSNDLIPITDMPLATPAIQELAPWQLSVPGAARLDMAAPANGSQPLLHVSLRPRQDPDTVSALRRRLAEWGSEHEVSVTAQSPEDREIQTWAGEPSVRETLDLPGEGQLTWRVSPTGFWQIHRGAPQALVDAVLTAAQIQPGETVWDLYSGAGLFTAAAARAVGTEGQVFAVEGSPVTSADARDNLSEAKHVRVTRGDVARILTGRNPARRRHGASRGQKRPAVRAPEPHVVILDPPRSGAAKEVLAAIDAAEPHTIVYVACDPAALGRDLGRLSRRGWKVTNIKAFDLYPNTHHVEAVAVLRRNE</sequence>
<reference evidence="7 8" key="1">
    <citation type="journal article" date="2019" name="Int. J. Syst. Evol. Microbiol.">
        <title>The Global Catalogue of Microorganisms (GCM) 10K type strain sequencing project: providing services to taxonomists for standard genome sequencing and annotation.</title>
        <authorList>
            <consortium name="The Broad Institute Genomics Platform"/>
            <consortium name="The Broad Institute Genome Sequencing Center for Infectious Disease"/>
            <person name="Wu L."/>
            <person name="Ma J."/>
        </authorList>
    </citation>
    <scope>NUCLEOTIDE SEQUENCE [LARGE SCALE GENOMIC DNA]</scope>
    <source>
        <strain evidence="7 8">JCM 15914</strain>
    </source>
</reference>
<dbReference type="Gene3D" id="3.40.50.150">
    <property type="entry name" value="Vaccinia Virus protein VP39"/>
    <property type="match status" value="1"/>
</dbReference>
<evidence type="ECO:0000256" key="1">
    <source>
        <dbReference type="ARBA" id="ARBA00022603"/>
    </source>
</evidence>
<evidence type="ECO:0000256" key="4">
    <source>
        <dbReference type="PROSITE-ProRule" id="PRU01024"/>
    </source>
</evidence>
<dbReference type="EMBL" id="BAAAQA010000015">
    <property type="protein sequence ID" value="GAA2115436.1"/>
    <property type="molecule type" value="Genomic_DNA"/>
</dbReference>
<dbReference type="GO" id="GO:0008168">
    <property type="term" value="F:methyltransferase activity"/>
    <property type="evidence" value="ECO:0007669"/>
    <property type="project" value="UniProtKB-KW"/>
</dbReference>
<dbReference type="InterPro" id="IPR002792">
    <property type="entry name" value="TRAM_dom"/>
</dbReference>
<feature type="region of interest" description="Disordered" evidence="5">
    <location>
        <begin position="372"/>
        <end position="391"/>
    </location>
</feature>
<evidence type="ECO:0000313" key="8">
    <source>
        <dbReference type="Proteomes" id="UP001500166"/>
    </source>
</evidence>
<protein>
    <submittedName>
        <fullName evidence="7">Class I SAM-dependent RNA methyltransferase</fullName>
    </submittedName>
</protein>
<comment type="caution">
    <text evidence="7">The sequence shown here is derived from an EMBL/GenBank/DDBJ whole genome shotgun (WGS) entry which is preliminary data.</text>
</comment>
<keyword evidence="3 4" id="KW-0949">S-adenosyl-L-methionine</keyword>
<dbReference type="CDD" id="cd02440">
    <property type="entry name" value="AdoMet_MTases"/>
    <property type="match status" value="1"/>
</dbReference>
<proteinExistence type="inferred from homology"/>
<feature type="domain" description="TRAM" evidence="6">
    <location>
        <begin position="5"/>
        <end position="66"/>
    </location>
</feature>
<dbReference type="GO" id="GO:0032259">
    <property type="term" value="P:methylation"/>
    <property type="evidence" value="ECO:0007669"/>
    <property type="project" value="UniProtKB-KW"/>
</dbReference>
<dbReference type="PANTHER" id="PTHR11061:SF30">
    <property type="entry name" value="TRNA (URACIL(54)-C(5))-METHYLTRANSFERASE"/>
    <property type="match status" value="1"/>
</dbReference>
<dbReference type="RefSeq" id="WP_344224225.1">
    <property type="nucleotide sequence ID" value="NZ_BAAAQA010000015.1"/>
</dbReference>
<feature type="binding site" evidence="4">
    <location>
        <position position="338"/>
    </location>
    <ligand>
        <name>S-adenosyl-L-methionine</name>
        <dbReference type="ChEBI" id="CHEBI:59789"/>
    </ligand>
</feature>
<dbReference type="Proteomes" id="UP001500166">
    <property type="component" value="Unassembled WGS sequence"/>
</dbReference>
<keyword evidence="1 4" id="KW-0489">Methyltransferase</keyword>
<dbReference type="SUPFAM" id="SSF53335">
    <property type="entry name" value="S-adenosyl-L-methionine-dependent methyltransferases"/>
    <property type="match status" value="1"/>
</dbReference>
<dbReference type="Pfam" id="PF01938">
    <property type="entry name" value="TRAM"/>
    <property type="match status" value="1"/>
</dbReference>
<feature type="compositionally biased region" description="Basic residues" evidence="5">
    <location>
        <begin position="373"/>
        <end position="388"/>
    </location>
</feature>
<feature type="binding site" evidence="4">
    <location>
        <position position="314"/>
    </location>
    <ligand>
        <name>S-adenosyl-L-methionine</name>
        <dbReference type="ChEBI" id="CHEBI:59789"/>
    </ligand>
</feature>
<feature type="active site" description="Nucleophile" evidence="4">
    <location>
        <position position="427"/>
    </location>
</feature>
<evidence type="ECO:0000256" key="3">
    <source>
        <dbReference type="ARBA" id="ARBA00022691"/>
    </source>
</evidence>
<name>A0ABN2XTK5_9MICC</name>
<dbReference type="Pfam" id="PF05958">
    <property type="entry name" value="tRNA_U5-meth_tr"/>
    <property type="match status" value="1"/>
</dbReference>
<dbReference type="Gene3D" id="2.40.50.1070">
    <property type="match status" value="1"/>
</dbReference>
<dbReference type="InterPro" id="IPR010280">
    <property type="entry name" value="U5_MeTrfase_fam"/>
</dbReference>
<evidence type="ECO:0000313" key="7">
    <source>
        <dbReference type="EMBL" id="GAA2115436.1"/>
    </source>
</evidence>
<evidence type="ECO:0000256" key="5">
    <source>
        <dbReference type="SAM" id="MobiDB-lite"/>
    </source>
</evidence>
<organism evidence="7 8">
    <name type="scientific">Kocuria atrinae</name>
    <dbReference type="NCBI Taxonomy" id="592377"/>
    <lineage>
        <taxon>Bacteria</taxon>
        <taxon>Bacillati</taxon>
        <taxon>Actinomycetota</taxon>
        <taxon>Actinomycetes</taxon>
        <taxon>Micrococcales</taxon>
        <taxon>Micrococcaceae</taxon>
        <taxon>Kocuria</taxon>
    </lineage>
</organism>
<feature type="binding site" evidence="4">
    <location>
        <position position="285"/>
    </location>
    <ligand>
        <name>S-adenosyl-L-methionine</name>
        <dbReference type="ChEBI" id="CHEBI:59789"/>
    </ligand>
</feature>
<keyword evidence="8" id="KW-1185">Reference proteome</keyword>
<dbReference type="InterPro" id="IPR029063">
    <property type="entry name" value="SAM-dependent_MTases_sf"/>
</dbReference>
<dbReference type="SUPFAM" id="SSF50249">
    <property type="entry name" value="Nucleic acid-binding proteins"/>
    <property type="match status" value="1"/>
</dbReference>
<dbReference type="Gene3D" id="2.40.50.140">
    <property type="entry name" value="Nucleic acid-binding proteins"/>
    <property type="match status" value="1"/>
</dbReference>
<evidence type="ECO:0000256" key="2">
    <source>
        <dbReference type="ARBA" id="ARBA00022679"/>
    </source>
</evidence>
<dbReference type="PANTHER" id="PTHR11061">
    <property type="entry name" value="RNA M5U METHYLTRANSFERASE"/>
    <property type="match status" value="1"/>
</dbReference>
<comment type="similarity">
    <text evidence="4">Belongs to the class I-like SAM-binding methyltransferase superfamily. RNA M5U methyltransferase family.</text>
</comment>
<accession>A0ABN2XTK5</accession>
<dbReference type="PROSITE" id="PS51687">
    <property type="entry name" value="SAM_MT_RNA_M5U"/>
    <property type="match status" value="1"/>
</dbReference>
<dbReference type="PROSITE" id="PS50926">
    <property type="entry name" value="TRAM"/>
    <property type="match status" value="1"/>
</dbReference>
<feature type="binding site" evidence="4">
    <location>
        <position position="400"/>
    </location>
    <ligand>
        <name>S-adenosyl-L-methionine</name>
        <dbReference type="ChEBI" id="CHEBI:59789"/>
    </ligand>
</feature>
<keyword evidence="2 4" id="KW-0808">Transferase</keyword>
<gene>
    <name evidence="7" type="ORF">GCM10009824_13350</name>
</gene>
<dbReference type="InterPro" id="IPR012340">
    <property type="entry name" value="NA-bd_OB-fold"/>
</dbReference>